<gene>
    <name evidence="1" type="ORF">HFQ13_03185</name>
</gene>
<proteinExistence type="predicted"/>
<dbReference type="AlphaFoldDB" id="A0AAE2YNS4"/>
<evidence type="ECO:0000313" key="1">
    <source>
        <dbReference type="EMBL" id="MBU2787226.1"/>
    </source>
</evidence>
<protein>
    <submittedName>
        <fullName evidence="1">Uncharacterized protein</fullName>
    </submittedName>
</protein>
<evidence type="ECO:0000313" key="2">
    <source>
        <dbReference type="Proteomes" id="UP001197378"/>
    </source>
</evidence>
<reference evidence="1" key="1">
    <citation type="journal article" date="2021" name="ISME J.">
        <title>Genomic evolution of the class Acidithiobacillia: deep-branching Proteobacteria living in extreme acidic conditions.</title>
        <authorList>
            <person name="Moya-Beltran A."/>
            <person name="Beard S."/>
            <person name="Rojas-Villalobos C."/>
            <person name="Issotta F."/>
            <person name="Gallardo Y."/>
            <person name="Ulloa R."/>
            <person name="Giaveno A."/>
            <person name="Degli Esposti M."/>
            <person name="Johnson D.B."/>
            <person name="Quatrini R."/>
        </authorList>
    </citation>
    <scope>NUCLEOTIDE SEQUENCE</scope>
    <source>
        <strain evidence="1">VAN18-1</strain>
    </source>
</reference>
<dbReference type="EMBL" id="JAAXYO010000037">
    <property type="protein sequence ID" value="MBU2787226.1"/>
    <property type="molecule type" value="Genomic_DNA"/>
</dbReference>
<dbReference type="InterPro" id="IPR022148">
    <property type="entry name" value="CopG_antitoxin"/>
</dbReference>
<dbReference type="Pfam" id="PF12441">
    <property type="entry name" value="CopG_antitoxin"/>
    <property type="match status" value="1"/>
</dbReference>
<sequence>MKKMPTMTTDEQAEQFLEQDLSDLDFRQFQPMQFEMAPKDTTLNMRLPAPLLAAVKARAAAKKIPYTRYIRMLLESDVAQPDK</sequence>
<accession>A0AAE2YNS4</accession>
<dbReference type="RefSeq" id="WP_215870340.1">
    <property type="nucleotide sequence ID" value="NZ_JAAXYO010000037.1"/>
</dbReference>
<keyword evidence="2" id="KW-1185">Reference proteome</keyword>
<name>A0AAE2YNS4_9PROT</name>
<comment type="caution">
    <text evidence="1">The sequence shown here is derived from an EMBL/GenBank/DDBJ whole genome shotgun (WGS) entry which is preliminary data.</text>
</comment>
<organism evidence="1 2">
    <name type="scientific">Igneacidithiobacillus copahuensis</name>
    <dbReference type="NCBI Taxonomy" id="2724909"/>
    <lineage>
        <taxon>Bacteria</taxon>
        <taxon>Pseudomonadati</taxon>
        <taxon>Pseudomonadota</taxon>
        <taxon>Acidithiobacillia</taxon>
        <taxon>Acidithiobacillales</taxon>
        <taxon>Acidithiobacillaceae</taxon>
        <taxon>Igneacidithiobacillus</taxon>
    </lineage>
</organism>
<dbReference type="Proteomes" id="UP001197378">
    <property type="component" value="Unassembled WGS sequence"/>
</dbReference>